<proteinExistence type="predicted"/>
<dbReference type="EMBL" id="SRLO01000148">
    <property type="protein sequence ID" value="TNN71534.1"/>
    <property type="molecule type" value="Genomic_DNA"/>
</dbReference>
<keyword evidence="2" id="KW-1185">Reference proteome</keyword>
<name>A0A4Z2I2J6_9TELE</name>
<dbReference type="Proteomes" id="UP000314294">
    <property type="component" value="Unassembled WGS sequence"/>
</dbReference>
<gene>
    <name evidence="1" type="ORF">EYF80_018220</name>
</gene>
<protein>
    <submittedName>
        <fullName evidence="1">Uncharacterized protein</fullName>
    </submittedName>
</protein>
<organism evidence="1 2">
    <name type="scientific">Liparis tanakae</name>
    <name type="common">Tanaka's snailfish</name>
    <dbReference type="NCBI Taxonomy" id="230148"/>
    <lineage>
        <taxon>Eukaryota</taxon>
        <taxon>Metazoa</taxon>
        <taxon>Chordata</taxon>
        <taxon>Craniata</taxon>
        <taxon>Vertebrata</taxon>
        <taxon>Euteleostomi</taxon>
        <taxon>Actinopterygii</taxon>
        <taxon>Neopterygii</taxon>
        <taxon>Teleostei</taxon>
        <taxon>Neoteleostei</taxon>
        <taxon>Acanthomorphata</taxon>
        <taxon>Eupercaria</taxon>
        <taxon>Perciformes</taxon>
        <taxon>Cottioidei</taxon>
        <taxon>Cottales</taxon>
        <taxon>Liparidae</taxon>
        <taxon>Liparis</taxon>
    </lineage>
</organism>
<dbReference type="AlphaFoldDB" id="A0A4Z2I2J6"/>
<evidence type="ECO:0000313" key="2">
    <source>
        <dbReference type="Proteomes" id="UP000314294"/>
    </source>
</evidence>
<accession>A0A4Z2I2J6</accession>
<comment type="caution">
    <text evidence="1">The sequence shown here is derived from an EMBL/GenBank/DDBJ whole genome shotgun (WGS) entry which is preliminary data.</text>
</comment>
<sequence length="117" mass="12837">MRPEPNRRPLIATGLLREDILANVDLAPSQQVAIENNTRVKNPRAVLGVGPPFNNSVIQLILPSLWPWFPQGRAGEERGKTVLLLWVSQEGECLGSARAHLTVSLGSSLQFLPSTVY</sequence>
<reference evidence="1 2" key="1">
    <citation type="submission" date="2019-03" db="EMBL/GenBank/DDBJ databases">
        <title>First draft genome of Liparis tanakae, snailfish: a comprehensive survey of snailfish specific genes.</title>
        <authorList>
            <person name="Kim W."/>
            <person name="Song I."/>
            <person name="Jeong J.-H."/>
            <person name="Kim D."/>
            <person name="Kim S."/>
            <person name="Ryu S."/>
            <person name="Song J.Y."/>
            <person name="Lee S.K."/>
        </authorList>
    </citation>
    <scope>NUCLEOTIDE SEQUENCE [LARGE SCALE GENOMIC DNA]</scope>
    <source>
        <tissue evidence="1">Muscle</tissue>
    </source>
</reference>
<evidence type="ECO:0000313" key="1">
    <source>
        <dbReference type="EMBL" id="TNN71534.1"/>
    </source>
</evidence>